<comment type="subunit">
    <text evidence="7">Monomer.</text>
</comment>
<protein>
    <recommendedName>
        <fullName evidence="13">Aldose 1-epimerase</fullName>
        <ecNumber evidence="13">5.1.3.3</ecNumber>
    </recommendedName>
</protein>
<dbReference type="EC" id="5.1.3.3" evidence="13"/>
<comment type="similarity">
    <text evidence="6 13">Belongs to the aldose epimerase family.</text>
</comment>
<keyword evidence="18" id="KW-1185">Reference proteome</keyword>
<keyword evidence="9" id="KW-0597">Phosphoprotein</keyword>
<comment type="catalytic activity">
    <reaction evidence="2">
        <text>alpha-D-galactose = beta-D-galactose</text>
        <dbReference type="Rhea" id="RHEA:28675"/>
        <dbReference type="ChEBI" id="CHEBI:27667"/>
        <dbReference type="ChEBI" id="CHEBI:28061"/>
        <dbReference type="EC" id="5.1.3.3"/>
    </reaction>
    <physiologicalReaction direction="right-to-left" evidence="2">
        <dbReference type="Rhea" id="RHEA:28677"/>
    </physiologicalReaction>
</comment>
<evidence type="ECO:0000256" key="6">
    <source>
        <dbReference type="ARBA" id="ARBA00006206"/>
    </source>
</evidence>
<comment type="subcellular location">
    <subcellularLocation>
        <location evidence="3">Cytoplasm</location>
    </subcellularLocation>
</comment>
<dbReference type="InterPro" id="IPR047215">
    <property type="entry name" value="Galactose_mutarotase-like"/>
</dbReference>
<dbReference type="Proteomes" id="UP000230750">
    <property type="component" value="Unassembled WGS sequence"/>
</dbReference>
<dbReference type="NCBIfam" id="NF008277">
    <property type="entry name" value="PRK11055.1"/>
    <property type="match status" value="1"/>
</dbReference>
<dbReference type="InterPro" id="IPR018052">
    <property type="entry name" value="Ald1_epimerase_CS"/>
</dbReference>
<dbReference type="UniPathway" id="UPA00214"/>
<evidence type="ECO:0000256" key="8">
    <source>
        <dbReference type="ARBA" id="ARBA00022490"/>
    </source>
</evidence>
<dbReference type="InterPro" id="IPR014718">
    <property type="entry name" value="GH-type_carb-bd"/>
</dbReference>
<dbReference type="InterPro" id="IPR011013">
    <property type="entry name" value="Gal_mutarotase_sf_dom"/>
</dbReference>
<evidence type="ECO:0000256" key="9">
    <source>
        <dbReference type="ARBA" id="ARBA00022553"/>
    </source>
</evidence>
<dbReference type="GO" id="GO:0005737">
    <property type="term" value="C:cytoplasm"/>
    <property type="evidence" value="ECO:0007669"/>
    <property type="project" value="UniProtKB-SubCell"/>
</dbReference>
<evidence type="ECO:0000313" key="18">
    <source>
        <dbReference type="Proteomes" id="UP000230750"/>
    </source>
</evidence>
<evidence type="ECO:0000313" key="17">
    <source>
        <dbReference type="EMBL" id="PIK61448.1"/>
    </source>
</evidence>
<dbReference type="OrthoDB" id="274691at2759"/>
<dbReference type="GO" id="GO:0033499">
    <property type="term" value="P:galactose catabolic process via UDP-galactose, Leloir pathway"/>
    <property type="evidence" value="ECO:0007669"/>
    <property type="project" value="TreeGrafter"/>
</dbReference>
<evidence type="ECO:0000256" key="13">
    <source>
        <dbReference type="PIRNR" id="PIRNR005096"/>
    </source>
</evidence>
<dbReference type="EMBL" id="MRZV01000031">
    <property type="protein sequence ID" value="PIK61448.1"/>
    <property type="molecule type" value="Genomic_DNA"/>
</dbReference>
<feature type="binding site" evidence="15">
    <location>
        <position position="243"/>
    </location>
    <ligand>
        <name>beta-D-galactose</name>
        <dbReference type="ChEBI" id="CHEBI:27667"/>
    </ligand>
</feature>
<evidence type="ECO:0000256" key="2">
    <source>
        <dbReference type="ARBA" id="ARBA00001712"/>
    </source>
</evidence>
<organism evidence="17 18">
    <name type="scientific">Stichopus japonicus</name>
    <name type="common">Sea cucumber</name>
    <dbReference type="NCBI Taxonomy" id="307972"/>
    <lineage>
        <taxon>Eukaryota</taxon>
        <taxon>Metazoa</taxon>
        <taxon>Echinodermata</taxon>
        <taxon>Eleutherozoa</taxon>
        <taxon>Echinozoa</taxon>
        <taxon>Holothuroidea</taxon>
        <taxon>Aspidochirotacea</taxon>
        <taxon>Aspidochirotida</taxon>
        <taxon>Stichopodidae</taxon>
        <taxon>Apostichopus</taxon>
    </lineage>
</organism>
<dbReference type="AlphaFoldDB" id="A0A2G8LMG2"/>
<dbReference type="PROSITE" id="PS00545">
    <property type="entry name" value="ALDOSE_1_EPIMERASE"/>
    <property type="match status" value="1"/>
</dbReference>
<feature type="active site" description="Proton acceptor" evidence="14">
    <location>
        <position position="307"/>
    </location>
</feature>
<dbReference type="PANTHER" id="PTHR10091">
    <property type="entry name" value="ALDOSE-1-EPIMERASE"/>
    <property type="match status" value="1"/>
</dbReference>
<dbReference type="GO" id="GO:0030246">
    <property type="term" value="F:carbohydrate binding"/>
    <property type="evidence" value="ECO:0007669"/>
    <property type="project" value="InterPro"/>
</dbReference>
<dbReference type="SUPFAM" id="SSF74650">
    <property type="entry name" value="Galactose mutarotase-like"/>
    <property type="match status" value="1"/>
</dbReference>
<evidence type="ECO:0000256" key="11">
    <source>
        <dbReference type="ARBA" id="ARBA00023277"/>
    </source>
</evidence>
<evidence type="ECO:0000256" key="14">
    <source>
        <dbReference type="PIRSR" id="PIRSR005096-1"/>
    </source>
</evidence>
<sequence length="343" mass="37362">MTITQADFGVTSKGQSVSLFTLTNNTVTVKISTFGATIVSIQVPDKNKKISDVVLGFDSVKGYEAKNPYFGATVGRVSGRIGQGKFTLNGESYQLAINNGPNHLHGGLEGFDKKVFQASVQNDSLQLVYVSPDGEEGYPGEVTLTVTYTLRDDNGLVIDYHATSNQPTPISLTNHSYFNLAGHEAGSINDHLLQILADEYAESDLKTLLNSGRLIPVTDSIFDLRQRLVIGERIHDIPGGGFDVSFKHPNQSLDYVCARVEHPDSGRVLEVMTNQPAVHLYTGNFLDASLTGKQGHSYPKHSALCLEMQNFPNAINLPSFPNCVLKPGEAYRSTTIYKFSVSS</sequence>
<name>A0A2G8LMG2_STIJA</name>
<keyword evidence="10 13" id="KW-0413">Isomerase</keyword>
<evidence type="ECO:0000256" key="10">
    <source>
        <dbReference type="ARBA" id="ARBA00023235"/>
    </source>
</evidence>
<comment type="function">
    <text evidence="12">Mutarotase that catalyzes the interconversion of beta-D-galactose and alpha-D-galactose during galactose metabolism. Beta-D-galactose is metabolized in the liver into glucose 1-phosphate, the primary metabolic fuel, by the action of four enzymes that constitute the Leloir pathway: GALM, GALK1 (galactokinase), GALT (galactose-1-phosphate uridylyltransferase) and GALE (UDP-galactose-4'-epimerase). Involved in the maintenance of the equilibrium between the beta- and alpha-anomers of galactose, therefore ensuring a sufficient supply of the alpha-anomer for GALK1. Also active on D-glucose although shows a preference for galactose over glucose.</text>
</comment>
<dbReference type="UniPathway" id="UPA00242"/>
<dbReference type="PIRSF" id="PIRSF005096">
    <property type="entry name" value="GALM"/>
    <property type="match status" value="1"/>
</dbReference>
<proteinExistence type="inferred from homology"/>
<evidence type="ECO:0000256" key="3">
    <source>
        <dbReference type="ARBA" id="ARBA00004496"/>
    </source>
</evidence>
<dbReference type="Pfam" id="PF01263">
    <property type="entry name" value="Aldose_epim"/>
    <property type="match status" value="1"/>
</dbReference>
<feature type="active site" description="Proton donor" evidence="14">
    <location>
        <position position="175"/>
    </location>
</feature>
<accession>A0A2G8LMG2</accession>
<comment type="catalytic activity">
    <reaction evidence="1 13">
        <text>alpha-D-glucose = beta-D-glucose</text>
        <dbReference type="Rhea" id="RHEA:10264"/>
        <dbReference type="ChEBI" id="CHEBI:15903"/>
        <dbReference type="ChEBI" id="CHEBI:17925"/>
        <dbReference type="EC" id="5.1.3.3"/>
    </reaction>
</comment>
<gene>
    <name evidence="17" type="ORF">BSL78_01573</name>
</gene>
<evidence type="ECO:0000256" key="15">
    <source>
        <dbReference type="PIRSR" id="PIRSR005096-2"/>
    </source>
</evidence>
<dbReference type="GO" id="GO:0004034">
    <property type="term" value="F:aldose 1-epimerase activity"/>
    <property type="evidence" value="ECO:0007669"/>
    <property type="project" value="UniProtKB-EC"/>
</dbReference>
<dbReference type="Gene3D" id="2.70.98.10">
    <property type="match status" value="1"/>
</dbReference>
<dbReference type="InterPro" id="IPR008183">
    <property type="entry name" value="Aldose_1/G6P_1-epimerase"/>
</dbReference>
<reference evidence="17 18" key="1">
    <citation type="journal article" date="2017" name="PLoS Biol.">
        <title>The sea cucumber genome provides insights into morphological evolution and visceral regeneration.</title>
        <authorList>
            <person name="Zhang X."/>
            <person name="Sun L."/>
            <person name="Yuan J."/>
            <person name="Sun Y."/>
            <person name="Gao Y."/>
            <person name="Zhang L."/>
            <person name="Li S."/>
            <person name="Dai H."/>
            <person name="Hamel J.F."/>
            <person name="Liu C."/>
            <person name="Yu Y."/>
            <person name="Liu S."/>
            <person name="Lin W."/>
            <person name="Guo K."/>
            <person name="Jin S."/>
            <person name="Xu P."/>
            <person name="Storey K.B."/>
            <person name="Huan P."/>
            <person name="Zhang T."/>
            <person name="Zhou Y."/>
            <person name="Zhang J."/>
            <person name="Lin C."/>
            <person name="Li X."/>
            <person name="Xing L."/>
            <person name="Huo D."/>
            <person name="Sun M."/>
            <person name="Wang L."/>
            <person name="Mercier A."/>
            <person name="Li F."/>
            <person name="Yang H."/>
            <person name="Xiang J."/>
        </authorList>
    </citation>
    <scope>NUCLEOTIDE SEQUENCE [LARGE SCALE GENOMIC DNA]</scope>
    <source>
        <strain evidence="17">Shaxun</strain>
        <tissue evidence="17">Muscle</tissue>
    </source>
</reference>
<comment type="caution">
    <text evidence="17">The sequence shown here is derived from an EMBL/GenBank/DDBJ whole genome shotgun (WGS) entry which is preliminary data.</text>
</comment>
<feature type="binding site" evidence="16">
    <location>
        <begin position="175"/>
        <end position="177"/>
    </location>
    <ligand>
        <name>beta-D-galactose</name>
        <dbReference type="ChEBI" id="CHEBI:27667"/>
    </ligand>
</feature>
<dbReference type="PANTHER" id="PTHR10091:SF0">
    <property type="entry name" value="GALACTOSE MUTAROTASE"/>
    <property type="match status" value="1"/>
</dbReference>
<dbReference type="GO" id="GO:0006006">
    <property type="term" value="P:glucose metabolic process"/>
    <property type="evidence" value="ECO:0007669"/>
    <property type="project" value="TreeGrafter"/>
</dbReference>
<evidence type="ECO:0000256" key="7">
    <source>
        <dbReference type="ARBA" id="ARBA00011245"/>
    </source>
</evidence>
<evidence type="ECO:0000256" key="16">
    <source>
        <dbReference type="PIRSR" id="PIRSR005096-3"/>
    </source>
</evidence>
<dbReference type="InterPro" id="IPR015443">
    <property type="entry name" value="Aldose_1-epimerase"/>
</dbReference>
<comment type="pathway">
    <text evidence="5 13">Carbohydrate metabolism; hexose metabolism.</text>
</comment>
<dbReference type="FunFam" id="2.70.98.10:FF:000003">
    <property type="entry name" value="Aldose 1-epimerase"/>
    <property type="match status" value="1"/>
</dbReference>
<evidence type="ECO:0000256" key="1">
    <source>
        <dbReference type="ARBA" id="ARBA00001614"/>
    </source>
</evidence>
<dbReference type="CDD" id="cd09019">
    <property type="entry name" value="galactose_mutarotase_like"/>
    <property type="match status" value="1"/>
</dbReference>
<keyword evidence="11 13" id="KW-0119">Carbohydrate metabolism</keyword>
<comment type="pathway">
    <text evidence="4">Carbohydrate metabolism; galactose metabolism.</text>
</comment>
<dbReference type="STRING" id="307972.A0A2G8LMG2"/>
<keyword evidence="8" id="KW-0963">Cytoplasm</keyword>
<evidence type="ECO:0000256" key="5">
    <source>
        <dbReference type="ARBA" id="ARBA00005028"/>
    </source>
</evidence>
<evidence type="ECO:0000256" key="12">
    <source>
        <dbReference type="ARBA" id="ARBA00045743"/>
    </source>
</evidence>
<evidence type="ECO:0000256" key="4">
    <source>
        <dbReference type="ARBA" id="ARBA00004947"/>
    </source>
</evidence>